<sequence length="100" mass="11108">MLYGLAGPYSTPPGASLRGSRVITELAIRQARERHPALDGLLIDTADSNRYMRAINHRLGYAPTHQAYGLANRSDLQGKRRGDRRPRADRSAPSGRFVYS</sequence>
<dbReference type="Gene3D" id="3.40.630.30">
    <property type="match status" value="1"/>
</dbReference>
<dbReference type="RefSeq" id="WP_387412040.1">
    <property type="nucleotide sequence ID" value="NZ_JBIASD010000009.1"/>
</dbReference>
<feature type="region of interest" description="Disordered" evidence="1">
    <location>
        <begin position="70"/>
        <end position="100"/>
    </location>
</feature>
<accession>A0ABW6SQC1</accession>
<feature type="compositionally biased region" description="Low complexity" evidence="1">
    <location>
        <begin position="91"/>
        <end position="100"/>
    </location>
</feature>
<name>A0ABW6SQC1_9ACTN</name>
<evidence type="ECO:0000313" key="3">
    <source>
        <dbReference type="Proteomes" id="UP001602013"/>
    </source>
</evidence>
<keyword evidence="3" id="KW-1185">Reference proteome</keyword>
<dbReference type="Proteomes" id="UP001602013">
    <property type="component" value="Unassembled WGS sequence"/>
</dbReference>
<comment type="caution">
    <text evidence="2">The sequence shown here is derived from an EMBL/GenBank/DDBJ whole genome shotgun (WGS) entry which is preliminary data.</text>
</comment>
<evidence type="ECO:0000256" key="1">
    <source>
        <dbReference type="SAM" id="MobiDB-lite"/>
    </source>
</evidence>
<protein>
    <submittedName>
        <fullName evidence="2">Uncharacterized protein</fullName>
    </submittedName>
</protein>
<reference evidence="2 3" key="1">
    <citation type="submission" date="2024-10" db="EMBL/GenBank/DDBJ databases">
        <title>The Natural Products Discovery Center: Release of the First 8490 Sequenced Strains for Exploring Actinobacteria Biosynthetic Diversity.</title>
        <authorList>
            <person name="Kalkreuter E."/>
            <person name="Kautsar S.A."/>
            <person name="Yang D."/>
            <person name="Bader C.D."/>
            <person name="Teijaro C.N."/>
            <person name="Fluegel L."/>
            <person name="Davis C.M."/>
            <person name="Simpson J.R."/>
            <person name="Lauterbach L."/>
            <person name="Steele A.D."/>
            <person name="Gui C."/>
            <person name="Meng S."/>
            <person name="Li G."/>
            <person name="Viehrig K."/>
            <person name="Ye F."/>
            <person name="Su P."/>
            <person name="Kiefer A.F."/>
            <person name="Nichols A."/>
            <person name="Cepeda A.J."/>
            <person name="Yan W."/>
            <person name="Fan B."/>
            <person name="Jiang Y."/>
            <person name="Adhikari A."/>
            <person name="Zheng C.-J."/>
            <person name="Schuster L."/>
            <person name="Cowan T.M."/>
            <person name="Smanski M.J."/>
            <person name="Chevrette M.G."/>
            <person name="De Carvalho L.P.S."/>
            <person name="Shen B."/>
        </authorList>
    </citation>
    <scope>NUCLEOTIDE SEQUENCE [LARGE SCALE GENOMIC DNA]</scope>
    <source>
        <strain evidence="2 3">NPDC002173</strain>
    </source>
</reference>
<organism evidence="2 3">
    <name type="scientific">Microtetraspora malaysiensis</name>
    <dbReference type="NCBI Taxonomy" id="161358"/>
    <lineage>
        <taxon>Bacteria</taxon>
        <taxon>Bacillati</taxon>
        <taxon>Actinomycetota</taxon>
        <taxon>Actinomycetes</taxon>
        <taxon>Streptosporangiales</taxon>
        <taxon>Streptosporangiaceae</taxon>
        <taxon>Microtetraspora</taxon>
    </lineage>
</organism>
<feature type="compositionally biased region" description="Basic and acidic residues" evidence="1">
    <location>
        <begin position="76"/>
        <end position="90"/>
    </location>
</feature>
<gene>
    <name evidence="2" type="ORF">ACFYXI_16375</name>
</gene>
<dbReference type="EMBL" id="JBIASD010000009">
    <property type="protein sequence ID" value="MFF3667175.1"/>
    <property type="molecule type" value="Genomic_DNA"/>
</dbReference>
<proteinExistence type="predicted"/>
<evidence type="ECO:0000313" key="2">
    <source>
        <dbReference type="EMBL" id="MFF3667175.1"/>
    </source>
</evidence>